<dbReference type="EMBL" id="BSDZ01000005">
    <property type="protein sequence ID" value="GLI60188.1"/>
    <property type="molecule type" value="Genomic_DNA"/>
</dbReference>
<evidence type="ECO:0000313" key="7">
    <source>
        <dbReference type="Proteomes" id="UP001165090"/>
    </source>
</evidence>
<feature type="region of interest" description="Disordered" evidence="4">
    <location>
        <begin position="1499"/>
        <end position="1550"/>
    </location>
</feature>
<dbReference type="Pfam" id="PF03110">
    <property type="entry name" value="SBP"/>
    <property type="match status" value="1"/>
</dbReference>
<dbReference type="InterPro" id="IPR036893">
    <property type="entry name" value="SBP_sf"/>
</dbReference>
<comment type="caution">
    <text evidence="6">The sequence shown here is derived from an EMBL/GenBank/DDBJ whole genome shotgun (WGS) entry which is preliminary data.</text>
</comment>
<keyword evidence="7" id="KW-1185">Reference proteome</keyword>
<dbReference type="Proteomes" id="UP001165090">
    <property type="component" value="Unassembled WGS sequence"/>
</dbReference>
<proteinExistence type="predicted"/>
<evidence type="ECO:0000256" key="4">
    <source>
        <dbReference type="SAM" id="MobiDB-lite"/>
    </source>
</evidence>
<organism evidence="6 7">
    <name type="scientific">Volvox africanus</name>
    <dbReference type="NCBI Taxonomy" id="51714"/>
    <lineage>
        <taxon>Eukaryota</taxon>
        <taxon>Viridiplantae</taxon>
        <taxon>Chlorophyta</taxon>
        <taxon>core chlorophytes</taxon>
        <taxon>Chlorophyceae</taxon>
        <taxon>CS clade</taxon>
        <taxon>Chlamydomonadales</taxon>
        <taxon>Volvocaceae</taxon>
        <taxon>Volvox</taxon>
    </lineage>
</organism>
<evidence type="ECO:0000259" key="5">
    <source>
        <dbReference type="PROSITE" id="PS51141"/>
    </source>
</evidence>
<feature type="compositionally biased region" description="Polar residues" evidence="4">
    <location>
        <begin position="252"/>
        <end position="266"/>
    </location>
</feature>
<gene>
    <name evidence="6" type="ORF">VaNZ11_002254</name>
</gene>
<dbReference type="InterPro" id="IPR004333">
    <property type="entry name" value="SBP_dom"/>
</dbReference>
<evidence type="ECO:0000256" key="2">
    <source>
        <dbReference type="ARBA" id="ARBA00022771"/>
    </source>
</evidence>
<evidence type="ECO:0000256" key="1">
    <source>
        <dbReference type="ARBA" id="ARBA00022723"/>
    </source>
</evidence>
<name>A0ABQ5RSA2_9CHLO</name>
<feature type="domain" description="SBP-type" evidence="5">
    <location>
        <begin position="46"/>
        <end position="123"/>
    </location>
</feature>
<keyword evidence="1" id="KW-0479">Metal-binding</keyword>
<feature type="compositionally biased region" description="Low complexity" evidence="4">
    <location>
        <begin position="1510"/>
        <end position="1530"/>
    </location>
</feature>
<protein>
    <recommendedName>
        <fullName evidence="5">SBP-type domain-containing protein</fullName>
    </recommendedName>
</protein>
<keyword evidence="2" id="KW-0863">Zinc-finger</keyword>
<feature type="region of interest" description="Disordered" evidence="4">
    <location>
        <begin position="1336"/>
        <end position="1370"/>
    </location>
</feature>
<accession>A0ABQ5RSA2</accession>
<dbReference type="Gene3D" id="4.10.1100.10">
    <property type="entry name" value="Transcription factor, SBP-box domain"/>
    <property type="match status" value="1"/>
</dbReference>
<dbReference type="SUPFAM" id="SSF103612">
    <property type="entry name" value="SBT domain"/>
    <property type="match status" value="1"/>
</dbReference>
<reference evidence="6 7" key="1">
    <citation type="journal article" date="2023" name="IScience">
        <title>Expanded male sex-determining region conserved during the evolution of homothallism in the green alga Volvox.</title>
        <authorList>
            <person name="Yamamoto K."/>
            <person name="Matsuzaki R."/>
            <person name="Mahakham W."/>
            <person name="Heman W."/>
            <person name="Sekimoto H."/>
            <person name="Kawachi M."/>
            <person name="Minakuchi Y."/>
            <person name="Toyoda A."/>
            <person name="Nozaki H."/>
        </authorList>
    </citation>
    <scope>NUCLEOTIDE SEQUENCE [LARGE SCALE GENOMIC DNA]</scope>
    <source>
        <strain evidence="6 7">NIES-4468</strain>
    </source>
</reference>
<feature type="region of interest" description="Disordered" evidence="4">
    <location>
        <begin position="233"/>
        <end position="276"/>
    </location>
</feature>
<feature type="region of interest" description="Disordered" evidence="4">
    <location>
        <begin position="1780"/>
        <end position="1829"/>
    </location>
</feature>
<feature type="region of interest" description="Disordered" evidence="4">
    <location>
        <begin position="1735"/>
        <end position="1760"/>
    </location>
</feature>
<sequence length="1829" mass="189991">MKDVETALSETQERLEVATDLPVISKNYHDASYHQSVAGYRRSSAPLRCKVSGCSSDLASAPKTHQRFRLCNLHIKAPAILVDGVASRFCQQCSRFHPLTEFHGTNRTCRMMLVKNRARQRGINPCNSPHGAFAVQTAGQQSAPPCPLLPLHAAAGEKATSTAANMAPAGVSAAGWGRAFHALDPTLTQPGESAASDWQAGRTHPVGLAGAAAGAAATASCLAAGAPPADKPALLAIQPPEGQPCNAPPVSTIRSSRASSEQSPVNRPSALAAPTATPAVAGARLAEPPGLQHATSAGGHLAGVIPANQTQPLSCTDSKSYRSCTMALIMPAVSPPPVPCSPAILVSEVAPSIPRTSSVSAVEARCVDGVSVPAGASPGPGARGGQADTAMTESAAAATEVFARSPFGTAAVTLAASSTMMATSLVSAFASERELCIGSELGTGDRHSLRNGRAASRRTSASLTASASPFARCSAPPALCQPDCENVGGQTLNVLRHWQRQMEQDPDQLSPLQQLQAERKSRHYPLRGTRLCRRPSAPQWERSSLQRTILRKQTCSSLRTCGDMRATSTSLVHGSGGPDEDDGGLLGGDGYGDGELSWWSVENSTASLGDDDCGGIGIGGGSGGSCNGNGIFPYGGSGDSSMLGRMSAPLPDTANLQTDLRCIISSNLLMNSTSVAAVGCGLSALGALRESGGGGGDISWGLQRAGSFGNCKRRRSLGSESAGDDGAGNVRHCSNADLAEPALDAAVLAGISGAEDEGSREHSYLAPQLPVSALAQGMAALSASQQHPALATMMLGLGETPDMVARCAHACHNTTDYSNNMPTAEPWSPGGCLQNSGSPNDHGDRGGRCGNGGGTASGRRCHAGDGRACPLSQPSRPRWTHTAAEGQCLRNLSLNVTSAADVTSSPAVFADDDGGSRGDGAQLTPRAMASLVLDSLALDEKMEQGAIHTTAAPSGAAACAVSAAVATDKSGTKHNTATGATGSPSAVHADSLLLASLAAEWQGEDQPDDGVDELLLGLDEPAAAGSLIRCRHVDMSLQSQSPSITTMAIQQPQQVVQQLPLLNLTEPVGTGLLLTGCTSAAALTSSFVRSTTAASWWSESSCSSQKATEVTTAMHRERSIAPDVEMMAASGPHTRPMVKPPSGAVFEDGGPFRPQPGSLHQHMWFRSAQSEPAWGSRSGDMVWHHLNQLQQTPPHYRQHRLGQPLQPPLQQQHQQQHQLAAQQASCNIEDRDRTVSSNAGGRGLGGICCHQQQDILGAGTSNGLSNRKAIGEETEEQLQLLLGDLIGSDTPLQPRLAVAVAAQPTLLLPTPATTNSLLQQLQQQYYSGISHVAIASSRQQPPPPPLLPRSPQQPEQGPLVLEFGAGSGSGSGPWGAKICASDMLIDYPSQFVAASLAVSGGSSETAQKAALPPSTDGADAARYGLHAGPQQHPHLHQHQYHQQQRLSSYHEGLSLRDEQAVAEVTMTDTATALQLESSEAIPSTAATAATTASIAGGDSTPIPCLRSQHKLQQQQHKQQHVSSGHSGSSTRHSRRSHRCTNSAGYGGLHDGVSSHDRDFLDMAVQQQQQLWSELRSMQEQQRALLEQQMEQQRALAKLLGGALHVAAGSIASPAAGDATATTVAGNGAGDATAATAAAGDAIDGGVGCDAAAYAKKTAANSLSLLEARQKQKDQEQQQQEEDGEQLAHDGGGGGSCSSLMSHLQPAVPAFGRWSMPVLSDGGNMGGNISFVELQQQPGSRLQQRQRELPDGLEPQPQEHSHELALPTRCHGRHRFTRHIHQSHQPLDEHRLNKQQSSPRGTSSPAVLSPDSHEGPDLSGGCSGGVSSCM</sequence>
<feature type="region of interest" description="Disordered" evidence="4">
    <location>
        <begin position="1668"/>
        <end position="1700"/>
    </location>
</feature>
<dbReference type="PROSITE" id="PS51141">
    <property type="entry name" value="ZF_SBP"/>
    <property type="match status" value="1"/>
</dbReference>
<feature type="compositionally biased region" description="Polar residues" evidence="4">
    <location>
        <begin position="1793"/>
        <end position="1805"/>
    </location>
</feature>
<feature type="region of interest" description="Disordered" evidence="4">
    <location>
        <begin position="828"/>
        <end position="861"/>
    </location>
</feature>
<keyword evidence="3" id="KW-0862">Zinc</keyword>
<dbReference type="InterPro" id="IPR044817">
    <property type="entry name" value="SBP-like"/>
</dbReference>
<dbReference type="PANTHER" id="PTHR31251:SF169">
    <property type="entry name" value="SQUAMOSA PROMOTER-BINDING-LIKE PROTEIN 8"/>
    <property type="match status" value="1"/>
</dbReference>
<feature type="region of interest" description="Disordered" evidence="4">
    <location>
        <begin position="441"/>
        <end position="460"/>
    </location>
</feature>
<evidence type="ECO:0000313" key="6">
    <source>
        <dbReference type="EMBL" id="GLI60188.1"/>
    </source>
</evidence>
<dbReference type="PANTHER" id="PTHR31251">
    <property type="entry name" value="SQUAMOSA PROMOTER-BINDING-LIKE PROTEIN 4"/>
    <property type="match status" value="1"/>
</dbReference>
<evidence type="ECO:0000256" key="3">
    <source>
        <dbReference type="ARBA" id="ARBA00022833"/>
    </source>
</evidence>